<name>A0A8H7ZZ28_9FUNG</name>
<dbReference type="AlphaFoldDB" id="A0A8H7ZZ28"/>
<dbReference type="EMBL" id="JAEFCI010003392">
    <property type="protein sequence ID" value="KAG5461613.1"/>
    <property type="molecule type" value="Genomic_DNA"/>
</dbReference>
<accession>A0A8H7ZZ28</accession>
<dbReference type="Pfam" id="PF22241">
    <property type="entry name" value="PSMD12-CSN4_N"/>
    <property type="match status" value="1"/>
</dbReference>
<organism evidence="2 3">
    <name type="scientific">Olpidium bornovanus</name>
    <dbReference type="NCBI Taxonomy" id="278681"/>
    <lineage>
        <taxon>Eukaryota</taxon>
        <taxon>Fungi</taxon>
        <taxon>Fungi incertae sedis</taxon>
        <taxon>Olpidiomycota</taxon>
        <taxon>Olpidiomycotina</taxon>
        <taxon>Olpidiomycetes</taxon>
        <taxon>Olpidiales</taxon>
        <taxon>Olpidiaceae</taxon>
        <taxon>Olpidium</taxon>
    </lineage>
</organism>
<dbReference type="Proteomes" id="UP000673691">
    <property type="component" value="Unassembled WGS sequence"/>
</dbReference>
<dbReference type="PANTHER" id="PTHR10855:SF1">
    <property type="entry name" value="26S PROTEASOME NON-ATPASE REGULATORY SUBUNIT 12"/>
    <property type="match status" value="1"/>
</dbReference>
<proteinExistence type="predicted"/>
<feature type="domain" description="PSMD12/CSN4-like N-terminal" evidence="1">
    <location>
        <begin position="35"/>
        <end position="160"/>
    </location>
</feature>
<evidence type="ECO:0000313" key="2">
    <source>
        <dbReference type="EMBL" id="KAG5461613.1"/>
    </source>
</evidence>
<evidence type="ECO:0000313" key="3">
    <source>
        <dbReference type="Proteomes" id="UP000673691"/>
    </source>
</evidence>
<comment type="caution">
    <text evidence="2">The sequence shown here is derived from an EMBL/GenBank/DDBJ whole genome shotgun (WGS) entry which is preliminary data.</text>
</comment>
<dbReference type="InterPro" id="IPR054559">
    <property type="entry name" value="PSMD12-CSN4-like_N"/>
</dbReference>
<dbReference type="OrthoDB" id="268763at2759"/>
<evidence type="ECO:0000259" key="1">
    <source>
        <dbReference type="Pfam" id="PF22241"/>
    </source>
</evidence>
<gene>
    <name evidence="2" type="ORF">BJ554DRAFT_6166</name>
</gene>
<sequence length="257" mass="30355">MSPRARCEQALETDPPPEVCVYDPTLPPPSPLLSHQIYVEVERARLTRMLSSYRESQNDLKGAAEILQELQVETYGSMDKREKTDFILEQMRLLLAVKDYTRTLIISRKINVKFFKDEENQDLKLRYYRLMIEYATHQDEYLNICKYWREIYDTPATKADEAQWKDALRNVVSYVLLAPYDSEQSDLIHRIEADTNLEQLEAYKNLTSIFTKSDLARWPKLEELYGPTLKATKTFDLKDDKGVKRWQELHKRVVEHV</sequence>
<dbReference type="PANTHER" id="PTHR10855">
    <property type="entry name" value="26S PROTEASOME NON-ATPASE REGULATORY SUBUNIT 12/COP9 SIGNALOSOME COMPLEX SUBUNIT 4"/>
    <property type="match status" value="1"/>
</dbReference>
<dbReference type="GO" id="GO:0008541">
    <property type="term" value="C:proteasome regulatory particle, lid subcomplex"/>
    <property type="evidence" value="ECO:0007669"/>
    <property type="project" value="TreeGrafter"/>
</dbReference>
<dbReference type="GO" id="GO:0005737">
    <property type="term" value="C:cytoplasm"/>
    <property type="evidence" value="ECO:0007669"/>
    <property type="project" value="TreeGrafter"/>
</dbReference>
<keyword evidence="3" id="KW-1185">Reference proteome</keyword>
<protein>
    <recommendedName>
        <fullName evidence="1">PSMD12/CSN4-like N-terminal domain-containing protein</fullName>
    </recommendedName>
</protein>
<feature type="non-terminal residue" evidence="2">
    <location>
        <position position="257"/>
    </location>
</feature>
<reference evidence="2 3" key="1">
    <citation type="journal article" name="Sci. Rep.">
        <title>Genome-scale phylogenetic analyses confirm Olpidium as the closest living zoosporic fungus to the non-flagellated, terrestrial fungi.</title>
        <authorList>
            <person name="Chang Y."/>
            <person name="Rochon D."/>
            <person name="Sekimoto S."/>
            <person name="Wang Y."/>
            <person name="Chovatia M."/>
            <person name="Sandor L."/>
            <person name="Salamov A."/>
            <person name="Grigoriev I.V."/>
            <person name="Stajich J.E."/>
            <person name="Spatafora J.W."/>
        </authorList>
    </citation>
    <scope>NUCLEOTIDE SEQUENCE [LARGE SCALE GENOMIC DNA]</scope>
    <source>
        <strain evidence="2">S191</strain>
    </source>
</reference>
<dbReference type="InterPro" id="IPR040134">
    <property type="entry name" value="PSMD12/CSN4"/>
</dbReference>